<accession>A0A3D9KJ87</accession>
<protein>
    <recommendedName>
        <fullName evidence="2">DUF6199 domain-containing protein</fullName>
    </recommendedName>
</protein>
<gene>
    <name evidence="3" type="ORF">DFP98_10369</name>
</gene>
<dbReference type="AlphaFoldDB" id="A0A3D9KJ87"/>
<name>A0A3D9KJ87_9BACL</name>
<keyword evidence="1" id="KW-0812">Transmembrane</keyword>
<evidence type="ECO:0000313" key="4">
    <source>
        <dbReference type="Proteomes" id="UP000256977"/>
    </source>
</evidence>
<organism evidence="3 4">
    <name type="scientific">Cohnella phaseoli</name>
    <dbReference type="NCBI Taxonomy" id="456490"/>
    <lineage>
        <taxon>Bacteria</taxon>
        <taxon>Bacillati</taxon>
        <taxon>Bacillota</taxon>
        <taxon>Bacilli</taxon>
        <taxon>Bacillales</taxon>
        <taxon>Paenibacillaceae</taxon>
        <taxon>Cohnella</taxon>
    </lineage>
</organism>
<keyword evidence="1" id="KW-1133">Transmembrane helix</keyword>
<keyword evidence="4" id="KW-1185">Reference proteome</keyword>
<dbReference type="Proteomes" id="UP000256977">
    <property type="component" value="Unassembled WGS sequence"/>
</dbReference>
<evidence type="ECO:0000259" key="2">
    <source>
        <dbReference type="Pfam" id="PF19701"/>
    </source>
</evidence>
<dbReference type="EMBL" id="QRDZ01000003">
    <property type="protein sequence ID" value="RED86217.1"/>
    <property type="molecule type" value="Genomic_DNA"/>
</dbReference>
<proteinExistence type="predicted"/>
<keyword evidence="1" id="KW-0472">Membrane</keyword>
<dbReference type="RefSeq" id="WP_116059361.1">
    <property type="nucleotide sequence ID" value="NZ_QRDZ01000003.1"/>
</dbReference>
<dbReference type="Pfam" id="PF19701">
    <property type="entry name" value="DUF6199"/>
    <property type="match status" value="1"/>
</dbReference>
<comment type="caution">
    <text evidence="3">The sequence shown here is derived from an EMBL/GenBank/DDBJ whole genome shotgun (WGS) entry which is preliminary data.</text>
</comment>
<feature type="domain" description="DUF6199" evidence="2">
    <location>
        <begin position="4"/>
        <end position="62"/>
    </location>
</feature>
<reference evidence="3 4" key="1">
    <citation type="submission" date="2018-07" db="EMBL/GenBank/DDBJ databases">
        <title>Genomic Encyclopedia of Type Strains, Phase III (KMG-III): the genomes of soil and plant-associated and newly described type strains.</title>
        <authorList>
            <person name="Whitman W."/>
        </authorList>
    </citation>
    <scope>NUCLEOTIDE SEQUENCE [LARGE SCALE GENOMIC DNA]</scope>
    <source>
        <strain evidence="3 4">CECT 7287</strain>
    </source>
</reference>
<dbReference type="OrthoDB" id="2088419at2"/>
<dbReference type="InterPro" id="IPR045679">
    <property type="entry name" value="DUF6199"/>
</dbReference>
<sequence>MVVFIILFIIFAILNIVYPSFGWYMRYGWMVKGESEPSEAYLIMSRIGGIVALIFLTIVLFSGAFTL</sequence>
<feature type="transmembrane region" description="Helical" evidence="1">
    <location>
        <begin position="43"/>
        <end position="65"/>
    </location>
</feature>
<evidence type="ECO:0000256" key="1">
    <source>
        <dbReference type="SAM" id="Phobius"/>
    </source>
</evidence>
<evidence type="ECO:0000313" key="3">
    <source>
        <dbReference type="EMBL" id="RED86217.1"/>
    </source>
</evidence>